<dbReference type="RefSeq" id="WP_046357312.1">
    <property type="nucleotide sequence ID" value="NZ_AUXW01000166.1"/>
</dbReference>
<name>A0A0F6A932_9GAMM</name>
<dbReference type="PATRIC" id="fig|1129367.4.peg.3867"/>
<evidence type="ECO:0000313" key="1">
    <source>
        <dbReference type="EMBL" id="KKE82336.1"/>
    </source>
</evidence>
<dbReference type="EMBL" id="AUXW01000166">
    <property type="protein sequence ID" value="KKE82336.1"/>
    <property type="molecule type" value="Genomic_DNA"/>
</dbReference>
<comment type="caution">
    <text evidence="1">The sequence shown here is derived from an EMBL/GenBank/DDBJ whole genome shotgun (WGS) entry which is preliminary data.</text>
</comment>
<reference evidence="1 2" key="1">
    <citation type="journal article" date="2015" name="BMC Genomics">
        <title>Genome mining reveals unlocked bioactive potential of marine Gram-negative bacteria.</title>
        <authorList>
            <person name="Machado H."/>
            <person name="Sonnenschein E.C."/>
            <person name="Melchiorsen J."/>
            <person name="Gram L."/>
        </authorList>
    </citation>
    <scope>NUCLEOTIDE SEQUENCE [LARGE SCALE GENOMIC DNA]</scope>
    <source>
        <strain evidence="1 2">S4054</strain>
    </source>
</reference>
<dbReference type="AlphaFoldDB" id="A0A0F6A932"/>
<organism evidence="1 2">
    <name type="scientific">Pseudoalteromonas luteoviolacea S4054</name>
    <dbReference type="NCBI Taxonomy" id="1129367"/>
    <lineage>
        <taxon>Bacteria</taxon>
        <taxon>Pseudomonadati</taxon>
        <taxon>Pseudomonadota</taxon>
        <taxon>Gammaproteobacteria</taxon>
        <taxon>Alteromonadales</taxon>
        <taxon>Pseudoalteromonadaceae</taxon>
        <taxon>Pseudoalteromonas</taxon>
    </lineage>
</organism>
<evidence type="ECO:0000313" key="2">
    <source>
        <dbReference type="Proteomes" id="UP000033434"/>
    </source>
</evidence>
<protein>
    <submittedName>
        <fullName evidence="1">Uncharacterized protein</fullName>
    </submittedName>
</protein>
<proteinExistence type="predicted"/>
<sequence length="250" mass="27084">MINKIALICAMASMSAVSNEVIYDTDSQAGINTYYAQGPISEVEVQSRSASYLSARFFVTGTDVNCPNAQVINENTWQVLAELPVQGNTAITGTLPSGFESTPKSLQITCHSDSKTYTVYHKIPAAPVINWESEMTVSNWVNGSHAGYYANINYVSAAFVNNNAPDGLCTFSNLVGQTPSVIESKQGVAFNSAHFTTEGTALADGQYVYRYVVSEIICKNAGGTTRAVEAWDLGYDHSPSPDRDYTVYSY</sequence>
<accession>A0A0F6A932</accession>
<dbReference type="Proteomes" id="UP000033434">
    <property type="component" value="Unassembled WGS sequence"/>
</dbReference>
<gene>
    <name evidence="1" type="ORF">N479_19035</name>
</gene>